<protein>
    <recommendedName>
        <fullName evidence="11">O-phosphoserine sulfhydrylase</fullName>
        <ecNumber evidence="10">2.5.1.113</ecNumber>
    </recommendedName>
    <alternativeName>
        <fullName evidence="13">CysO-thiocarboxylate-dependent cysteine synthase</fullName>
    </alternativeName>
    <alternativeName>
        <fullName evidence="14">Cysteine synthase B</fullName>
    </alternativeName>
    <alternativeName>
        <fullName evidence="12">O-phosphoserine-specific cysteine synthase</fullName>
    </alternativeName>
    <alternativeName>
        <fullName evidence="15">[CysO sulfur-carrier protein]-thiocarboxylate-dependent cysteine synthase</fullName>
    </alternativeName>
</protein>
<dbReference type="Pfam" id="PF00291">
    <property type="entry name" value="PALP"/>
    <property type="match status" value="1"/>
</dbReference>
<keyword evidence="7 16" id="KW-0663">Pyridoxal phosphate</keyword>
<evidence type="ECO:0000256" key="15">
    <source>
        <dbReference type="ARBA" id="ARBA00082112"/>
    </source>
</evidence>
<dbReference type="InterPro" id="IPR005856">
    <property type="entry name" value="Cys_synth"/>
</dbReference>
<reference evidence="20" key="1">
    <citation type="submission" date="2015-06" db="EMBL/GenBank/DDBJ databases">
        <title>Complete genome sequence and metabolic analysis of phthalate degradation pathway in Gordonia sp. QH-11.</title>
        <authorList>
            <person name="Jin D."/>
            <person name="Kong X."/>
            <person name="Bai Z."/>
        </authorList>
    </citation>
    <scope>NUCLEOTIDE SEQUENCE [LARGE SCALE GENOMIC DNA]</scope>
    <source>
        <strain evidence="20">QH-11</strain>
    </source>
</reference>
<evidence type="ECO:0000256" key="6">
    <source>
        <dbReference type="ARBA" id="ARBA00022679"/>
    </source>
</evidence>
<dbReference type="Proteomes" id="UP000063789">
    <property type="component" value="Chromosome"/>
</dbReference>
<dbReference type="Gene3D" id="3.40.50.1100">
    <property type="match status" value="2"/>
</dbReference>
<dbReference type="GO" id="GO:0004124">
    <property type="term" value="F:cysteine synthase activity"/>
    <property type="evidence" value="ECO:0007669"/>
    <property type="project" value="InterPro"/>
</dbReference>
<feature type="binding site" evidence="16">
    <location>
        <position position="86"/>
    </location>
    <ligand>
        <name>pyridoxal 5'-phosphate</name>
        <dbReference type="ChEBI" id="CHEBI:597326"/>
    </ligand>
</feature>
<dbReference type="NCBIfam" id="TIGR01136">
    <property type="entry name" value="cysKM"/>
    <property type="match status" value="1"/>
</dbReference>
<evidence type="ECO:0000256" key="2">
    <source>
        <dbReference type="ARBA" id="ARBA00004895"/>
    </source>
</evidence>
<dbReference type="PROSITE" id="PS00901">
    <property type="entry name" value="CYS_SYNTHASE"/>
    <property type="match status" value="1"/>
</dbReference>
<evidence type="ECO:0000256" key="4">
    <source>
        <dbReference type="ARBA" id="ARBA00011738"/>
    </source>
</evidence>
<evidence type="ECO:0000256" key="7">
    <source>
        <dbReference type="ARBA" id="ARBA00022898"/>
    </source>
</evidence>
<evidence type="ECO:0000256" key="16">
    <source>
        <dbReference type="PIRSR" id="PIRSR605856-50"/>
    </source>
</evidence>
<organism evidence="19 20">
    <name type="scientific">Gordonia phthalatica</name>
    <dbReference type="NCBI Taxonomy" id="1136941"/>
    <lineage>
        <taxon>Bacteria</taxon>
        <taxon>Bacillati</taxon>
        <taxon>Actinomycetota</taxon>
        <taxon>Actinomycetes</taxon>
        <taxon>Mycobacteriales</taxon>
        <taxon>Gordoniaceae</taxon>
        <taxon>Gordonia</taxon>
    </lineage>
</organism>
<dbReference type="AlphaFoldDB" id="A0A0N9MQ10"/>
<evidence type="ECO:0000313" key="20">
    <source>
        <dbReference type="Proteomes" id="UP000063789"/>
    </source>
</evidence>
<dbReference type="InterPro" id="IPR001216">
    <property type="entry name" value="P-phosphate_BS"/>
</dbReference>
<evidence type="ECO:0000256" key="8">
    <source>
        <dbReference type="ARBA" id="ARBA00023192"/>
    </source>
</evidence>
<comment type="cofactor">
    <cofactor evidence="1 16">
        <name>pyridoxal 5'-phosphate</name>
        <dbReference type="ChEBI" id="CHEBI:597326"/>
    </cofactor>
</comment>
<dbReference type="CDD" id="cd01561">
    <property type="entry name" value="CBS_like"/>
    <property type="match status" value="1"/>
</dbReference>
<evidence type="ECO:0000256" key="10">
    <source>
        <dbReference type="ARBA" id="ARBA00066837"/>
    </source>
</evidence>
<feature type="domain" description="Tryptophan synthase beta chain-like PALP" evidence="18">
    <location>
        <begin position="10"/>
        <end position="300"/>
    </location>
</feature>
<comment type="catalytic activity">
    <reaction evidence="9">
        <text>[CysO sulfur-carrier protein]-C-terminal-Gly-aminoethanethioate + O-phospho-L-serine + H(+) = [CysO sulfur-carrier protein]-Gly-NH-CH2-C(O)-S-L-Cys + phosphate</text>
        <dbReference type="Rhea" id="RHEA:48740"/>
        <dbReference type="Rhea" id="RHEA-COMP:12207"/>
        <dbReference type="Rhea" id="RHEA-COMP:19917"/>
        <dbReference type="ChEBI" id="CHEBI:15378"/>
        <dbReference type="ChEBI" id="CHEBI:43474"/>
        <dbReference type="ChEBI" id="CHEBI:57524"/>
        <dbReference type="ChEBI" id="CHEBI:90783"/>
        <dbReference type="ChEBI" id="CHEBI:232372"/>
        <dbReference type="EC" id="2.5.1.113"/>
    </reaction>
</comment>
<keyword evidence="20" id="KW-1185">Reference proteome</keyword>
<accession>A0A0N9MQ10</accession>
<dbReference type="PATRIC" id="fig|1136941.3.peg.1515"/>
<name>A0A0N9MQ10_9ACTN</name>
<dbReference type="STRING" id="1136941.ACH46_07410"/>
<keyword evidence="6 19" id="KW-0808">Transferase</keyword>
<comment type="pathway">
    <text evidence="2">Amino-acid biosynthesis; L-cysteine biosynthesis.</text>
</comment>
<dbReference type="GO" id="GO:0006535">
    <property type="term" value="P:cysteine biosynthetic process from serine"/>
    <property type="evidence" value="ECO:0007669"/>
    <property type="project" value="InterPro"/>
</dbReference>
<dbReference type="PANTHER" id="PTHR10314">
    <property type="entry name" value="CYSTATHIONINE BETA-SYNTHASE"/>
    <property type="match status" value="1"/>
</dbReference>
<dbReference type="InterPro" id="IPR050214">
    <property type="entry name" value="Cys_Synth/Cystath_Beta-Synth"/>
</dbReference>
<evidence type="ECO:0000256" key="17">
    <source>
        <dbReference type="PIRSR" id="PIRSR605856-51"/>
    </source>
</evidence>
<evidence type="ECO:0000256" key="5">
    <source>
        <dbReference type="ARBA" id="ARBA00022605"/>
    </source>
</evidence>
<evidence type="ECO:0000313" key="19">
    <source>
        <dbReference type="EMBL" id="ALG84362.1"/>
    </source>
</evidence>
<dbReference type="RefSeq" id="WP_062392344.1">
    <property type="nucleotide sequence ID" value="NZ_CP011853.1"/>
</dbReference>
<dbReference type="EMBL" id="CP011853">
    <property type="protein sequence ID" value="ALG84362.1"/>
    <property type="molecule type" value="Genomic_DNA"/>
</dbReference>
<evidence type="ECO:0000256" key="11">
    <source>
        <dbReference type="ARBA" id="ARBA00067947"/>
    </source>
</evidence>
<keyword evidence="5" id="KW-0028">Amino-acid biosynthesis</keyword>
<dbReference type="SUPFAM" id="SSF53686">
    <property type="entry name" value="Tryptophan synthase beta subunit-like PLP-dependent enzymes"/>
    <property type="match status" value="1"/>
</dbReference>
<gene>
    <name evidence="19" type="primary">cysM</name>
    <name evidence="19" type="ORF">ACH46_07410</name>
</gene>
<evidence type="ECO:0000256" key="14">
    <source>
        <dbReference type="ARBA" id="ARBA00079480"/>
    </source>
</evidence>
<proteinExistence type="inferred from homology"/>
<feature type="binding site" evidence="16">
    <location>
        <begin position="189"/>
        <end position="193"/>
    </location>
    <ligand>
        <name>pyridoxal 5'-phosphate</name>
        <dbReference type="ChEBI" id="CHEBI:597326"/>
    </ligand>
</feature>
<feature type="modified residue" description="N6-(pyridoxal phosphate)lysine" evidence="17">
    <location>
        <position position="56"/>
    </location>
</feature>
<feature type="binding site" evidence="16">
    <location>
        <position position="270"/>
    </location>
    <ligand>
        <name>pyridoxal 5'-phosphate</name>
        <dbReference type="ChEBI" id="CHEBI:597326"/>
    </ligand>
</feature>
<evidence type="ECO:0000256" key="12">
    <source>
        <dbReference type="ARBA" id="ARBA00076364"/>
    </source>
</evidence>
<comment type="similarity">
    <text evidence="3">Belongs to the cysteine synthase/cystathionine beta-synthase family.</text>
</comment>
<dbReference type="OrthoDB" id="9805733at2"/>
<evidence type="ECO:0000259" key="18">
    <source>
        <dbReference type="Pfam" id="PF00291"/>
    </source>
</evidence>
<evidence type="ECO:0000256" key="13">
    <source>
        <dbReference type="ARBA" id="ARBA00076366"/>
    </source>
</evidence>
<sequence>MARYESLVESVGDTPLIGLRAFSPRWDDGRDEDGTELPHVRFWAKLEDRNPTGSIKDRPALRMIQQAETDGLLQPGSTILEPTSGNTGISLAMAARTRGYKMVAVMPENTSEERRQLLRMYGAEIISSPAAGGSNTAVAVAKDLAKQHPDWVMLYQYGNQANVDAHYEGTGPELLADLPEITHFIAGLGTTGTLMGVGRFLRERVPDVEIIAAEPRYGDEVYGLRNIDEGFIPELYDESVITRRFSVQGGDAVARVRELLAAEGIFAGISTGAILQAARGIGRRALKDGRRADIGFVVPDGGWKYLSTGAYEGSLDDAQAALDGQLWA</sequence>
<dbReference type="KEGG" id="goq:ACH46_07410"/>
<dbReference type="FunFam" id="3.40.50.1100:FF:000023">
    <property type="entry name" value="Cysteine synthase"/>
    <property type="match status" value="1"/>
</dbReference>
<keyword evidence="8" id="KW-0198">Cysteine biosynthesis</keyword>
<dbReference type="InterPro" id="IPR036052">
    <property type="entry name" value="TrpB-like_PALP_sf"/>
</dbReference>
<evidence type="ECO:0000256" key="3">
    <source>
        <dbReference type="ARBA" id="ARBA00007103"/>
    </source>
</evidence>
<comment type="subunit">
    <text evidence="4">Homodimer.</text>
</comment>
<dbReference type="EC" id="2.5.1.113" evidence="10"/>
<evidence type="ECO:0000256" key="9">
    <source>
        <dbReference type="ARBA" id="ARBA00051675"/>
    </source>
</evidence>
<dbReference type="InterPro" id="IPR001926">
    <property type="entry name" value="TrpB-like_PALP"/>
</dbReference>
<evidence type="ECO:0000256" key="1">
    <source>
        <dbReference type="ARBA" id="ARBA00001933"/>
    </source>
</evidence>
<reference evidence="19 20" key="2">
    <citation type="journal article" date="2017" name="Int. J. Syst. Evol. Microbiol.">
        <title>Gordonia phthalatica sp. nov., a di-n-butyl phthalate-degrading bacterium isolated from activated sludge.</title>
        <authorList>
            <person name="Jin D."/>
            <person name="Kong X."/>
            <person name="Jia M."/>
            <person name="Yu X."/>
            <person name="Wang X."/>
            <person name="Zhuang X."/>
            <person name="Deng Y."/>
            <person name="Bai Z."/>
        </authorList>
    </citation>
    <scope>NUCLEOTIDE SEQUENCE [LARGE SCALE GENOMIC DNA]</scope>
    <source>
        <strain evidence="19 20">QH-11</strain>
    </source>
</reference>